<dbReference type="AlphaFoldDB" id="A0A0D0BFU5"/>
<feature type="compositionally biased region" description="Basic residues" evidence="1">
    <location>
        <begin position="56"/>
        <end position="69"/>
    </location>
</feature>
<dbReference type="InParanoid" id="A0A0D0BFU5"/>
<gene>
    <name evidence="2" type="ORF">CY34DRAFT_805220</name>
</gene>
<protein>
    <submittedName>
        <fullName evidence="2">Uncharacterized protein</fullName>
    </submittedName>
</protein>
<dbReference type="EMBL" id="KN835246">
    <property type="protein sequence ID" value="KIK42163.1"/>
    <property type="molecule type" value="Genomic_DNA"/>
</dbReference>
<keyword evidence="3" id="KW-1185">Reference proteome</keyword>
<evidence type="ECO:0000313" key="2">
    <source>
        <dbReference type="EMBL" id="KIK42163.1"/>
    </source>
</evidence>
<evidence type="ECO:0000313" key="3">
    <source>
        <dbReference type="Proteomes" id="UP000054485"/>
    </source>
</evidence>
<dbReference type="HOGENOM" id="CLU_2656080_0_0_1"/>
<reference evidence="3" key="2">
    <citation type="submission" date="2015-01" db="EMBL/GenBank/DDBJ databases">
        <title>Evolutionary Origins and Diversification of the Mycorrhizal Mutualists.</title>
        <authorList>
            <consortium name="DOE Joint Genome Institute"/>
            <consortium name="Mycorrhizal Genomics Consortium"/>
            <person name="Kohler A."/>
            <person name="Kuo A."/>
            <person name="Nagy L.G."/>
            <person name="Floudas D."/>
            <person name="Copeland A."/>
            <person name="Barry K.W."/>
            <person name="Cichocki N."/>
            <person name="Veneault-Fourrey C."/>
            <person name="LaButti K."/>
            <person name="Lindquist E.A."/>
            <person name="Lipzen A."/>
            <person name="Lundell T."/>
            <person name="Morin E."/>
            <person name="Murat C."/>
            <person name="Riley R."/>
            <person name="Ohm R."/>
            <person name="Sun H."/>
            <person name="Tunlid A."/>
            <person name="Henrissat B."/>
            <person name="Grigoriev I.V."/>
            <person name="Hibbett D.S."/>
            <person name="Martin F."/>
        </authorList>
    </citation>
    <scope>NUCLEOTIDE SEQUENCE [LARGE SCALE GENOMIC DNA]</scope>
    <source>
        <strain evidence="3">UH-Slu-Lm8-n1</strain>
    </source>
</reference>
<feature type="region of interest" description="Disordered" evidence="1">
    <location>
        <begin position="56"/>
        <end position="76"/>
    </location>
</feature>
<accession>A0A0D0BFU5</accession>
<proteinExistence type="predicted"/>
<evidence type="ECO:0000256" key="1">
    <source>
        <dbReference type="SAM" id="MobiDB-lite"/>
    </source>
</evidence>
<dbReference type="OrthoDB" id="10282967at2759"/>
<dbReference type="Proteomes" id="UP000054485">
    <property type="component" value="Unassembled WGS sequence"/>
</dbReference>
<sequence>MGCCSPKPVPAINFSKRATPAMTPASCLTTDQYYYLARLNHVLPQQMMQLRIKMRHHKHRQNANRHLRCSRKECCN</sequence>
<name>A0A0D0BFU5_9AGAM</name>
<reference evidence="2 3" key="1">
    <citation type="submission" date="2014-04" db="EMBL/GenBank/DDBJ databases">
        <authorList>
            <consortium name="DOE Joint Genome Institute"/>
            <person name="Kuo A."/>
            <person name="Ruytinx J."/>
            <person name="Rineau F."/>
            <person name="Colpaert J."/>
            <person name="Kohler A."/>
            <person name="Nagy L.G."/>
            <person name="Floudas D."/>
            <person name="Copeland A."/>
            <person name="Barry K.W."/>
            <person name="Cichocki N."/>
            <person name="Veneault-Fourrey C."/>
            <person name="LaButti K."/>
            <person name="Lindquist E.A."/>
            <person name="Lipzen A."/>
            <person name="Lundell T."/>
            <person name="Morin E."/>
            <person name="Murat C."/>
            <person name="Sun H."/>
            <person name="Tunlid A."/>
            <person name="Henrissat B."/>
            <person name="Grigoriev I.V."/>
            <person name="Hibbett D.S."/>
            <person name="Martin F."/>
            <person name="Nordberg H.P."/>
            <person name="Cantor M.N."/>
            <person name="Hua S.X."/>
        </authorList>
    </citation>
    <scope>NUCLEOTIDE SEQUENCE [LARGE SCALE GENOMIC DNA]</scope>
    <source>
        <strain evidence="2 3">UH-Slu-Lm8-n1</strain>
    </source>
</reference>
<organism evidence="2 3">
    <name type="scientific">Suillus luteus UH-Slu-Lm8-n1</name>
    <dbReference type="NCBI Taxonomy" id="930992"/>
    <lineage>
        <taxon>Eukaryota</taxon>
        <taxon>Fungi</taxon>
        <taxon>Dikarya</taxon>
        <taxon>Basidiomycota</taxon>
        <taxon>Agaricomycotina</taxon>
        <taxon>Agaricomycetes</taxon>
        <taxon>Agaricomycetidae</taxon>
        <taxon>Boletales</taxon>
        <taxon>Suillineae</taxon>
        <taxon>Suillaceae</taxon>
        <taxon>Suillus</taxon>
    </lineage>
</organism>